<evidence type="ECO:0000313" key="9">
    <source>
        <dbReference type="Proteomes" id="UP000000637"/>
    </source>
</evidence>
<dbReference type="Gene3D" id="3.10.50.40">
    <property type="match status" value="1"/>
</dbReference>
<dbReference type="HOGENOM" id="CLU_053307_0_0_11"/>
<organism evidence="8 9">
    <name type="scientific">Paenarthrobacter aurescens (strain TC1)</name>
    <dbReference type="NCBI Taxonomy" id="290340"/>
    <lineage>
        <taxon>Bacteria</taxon>
        <taxon>Bacillati</taxon>
        <taxon>Actinomycetota</taxon>
        <taxon>Actinomycetes</taxon>
        <taxon>Micrococcales</taxon>
        <taxon>Micrococcaceae</taxon>
        <taxon>Paenarthrobacter</taxon>
    </lineage>
</organism>
<keyword evidence="9" id="KW-1185">Reference proteome</keyword>
<dbReference type="eggNOG" id="COG0545">
    <property type="taxonomic scope" value="Bacteria"/>
</dbReference>
<dbReference type="SUPFAM" id="SSF54534">
    <property type="entry name" value="FKBP-like"/>
    <property type="match status" value="1"/>
</dbReference>
<accession>A1R6R0</accession>
<keyword evidence="5 6" id="KW-0413">Isomerase</keyword>
<evidence type="ECO:0000256" key="1">
    <source>
        <dbReference type="ARBA" id="ARBA00000971"/>
    </source>
</evidence>
<dbReference type="EMBL" id="CP000474">
    <property type="protein sequence ID" value="ABM07679.1"/>
    <property type="molecule type" value="Genomic_DNA"/>
</dbReference>
<sequence length="336" mass="34709">MVSSRDTPCLDALRVFPSVPLPRRKCLFVRRLLAILLPALLLITACGGGSTPAAEPTSQSAGEVAKLDSVKVTDNGNDKAPGIEFSKPLAVTEPTVKVVNEGDGEPVKAGQTAELAYLALDGTDGKTLEDAYAAEPQQLELTDQLKSENALIYNAFVGAKVGSHVAFAVPGTATGAAAASTQLIVFKLVAAKDAAPVLEKPEGETVTPPAGLPTVKENDKGIPEISVEGIAAPTQLIAQDLIKGSGAAVKATDTLTVNYVGVNLSDGKKFDSSFDRGEPTSFPLSGVIKGWTQGLEGKTVGSRVLLVIPQDLAYGEAGQGEAKGHLVFVVDILGVK</sequence>
<evidence type="ECO:0000259" key="7">
    <source>
        <dbReference type="PROSITE" id="PS50059"/>
    </source>
</evidence>
<dbReference type="PROSITE" id="PS50059">
    <property type="entry name" value="FKBP_PPIASE"/>
    <property type="match status" value="1"/>
</dbReference>
<dbReference type="PANTHER" id="PTHR43811:SF19">
    <property type="entry name" value="39 KDA FK506-BINDING NUCLEAR PROTEIN"/>
    <property type="match status" value="1"/>
</dbReference>
<evidence type="ECO:0000256" key="2">
    <source>
        <dbReference type="ARBA" id="ARBA00006577"/>
    </source>
</evidence>
<dbReference type="KEGG" id="aau:AAur_2180"/>
<proteinExistence type="inferred from homology"/>
<evidence type="ECO:0000313" key="8">
    <source>
        <dbReference type="EMBL" id="ABM07679.1"/>
    </source>
</evidence>
<evidence type="ECO:0000256" key="5">
    <source>
        <dbReference type="ARBA" id="ARBA00023235"/>
    </source>
</evidence>
<dbReference type="OrthoDB" id="25996at2"/>
<feature type="domain" description="PPIase FKBP-type" evidence="7">
    <location>
        <begin position="252"/>
        <end position="336"/>
    </location>
</feature>
<comment type="similarity">
    <text evidence="2">Belongs to the FKBP-type PPIase family.</text>
</comment>
<dbReference type="InterPro" id="IPR001179">
    <property type="entry name" value="PPIase_FKBP_dom"/>
</dbReference>
<comment type="catalytic activity">
    <reaction evidence="1 6">
        <text>[protein]-peptidylproline (omega=180) = [protein]-peptidylproline (omega=0)</text>
        <dbReference type="Rhea" id="RHEA:16237"/>
        <dbReference type="Rhea" id="RHEA-COMP:10747"/>
        <dbReference type="Rhea" id="RHEA-COMP:10748"/>
        <dbReference type="ChEBI" id="CHEBI:83833"/>
        <dbReference type="ChEBI" id="CHEBI:83834"/>
        <dbReference type="EC" id="5.2.1.8"/>
    </reaction>
</comment>
<protein>
    <recommendedName>
        <fullName evidence="3 6">peptidylprolyl isomerase</fullName>
        <ecNumber evidence="3 6">5.2.1.8</ecNumber>
    </recommendedName>
</protein>
<evidence type="ECO:0000256" key="6">
    <source>
        <dbReference type="PROSITE-ProRule" id="PRU00277"/>
    </source>
</evidence>
<dbReference type="AlphaFoldDB" id="A1R6R0"/>
<reference evidence="8 9" key="1">
    <citation type="journal article" date="2006" name="PLoS Genet.">
        <title>Secrets of soil survival revealed by the genome sequence of Arthrobacter aurescens TC1.</title>
        <authorList>
            <person name="Mongodin E.F."/>
            <person name="Shapir N."/>
            <person name="Daugherty S.C."/>
            <person name="DeBoy R.T."/>
            <person name="Emerson J.B."/>
            <person name="Shvartzbeyn A."/>
            <person name="Radune D."/>
            <person name="Vamathevan J."/>
            <person name="Riggs F."/>
            <person name="Grinberg V."/>
            <person name="Khouri H."/>
            <person name="Wackett L.P."/>
            <person name="Nelson K.E."/>
            <person name="Sadowsky M.J."/>
        </authorList>
    </citation>
    <scope>NUCLEOTIDE SEQUENCE [LARGE SCALE GENOMIC DNA]</scope>
    <source>
        <strain evidence="8 9">TC1</strain>
    </source>
</reference>
<name>A1R6R0_PAEAT</name>
<dbReference type="EC" id="5.2.1.8" evidence="3 6"/>
<dbReference type="Proteomes" id="UP000000637">
    <property type="component" value="Chromosome"/>
</dbReference>
<dbReference type="InterPro" id="IPR046357">
    <property type="entry name" value="PPIase_dom_sf"/>
</dbReference>
<evidence type="ECO:0000256" key="3">
    <source>
        <dbReference type="ARBA" id="ARBA00013194"/>
    </source>
</evidence>
<dbReference type="PANTHER" id="PTHR43811">
    <property type="entry name" value="FKBP-TYPE PEPTIDYL-PROLYL CIS-TRANS ISOMERASE FKPA"/>
    <property type="match status" value="1"/>
</dbReference>
<keyword evidence="4 6" id="KW-0697">Rotamase</keyword>
<dbReference type="STRING" id="290340.AAur_2180"/>
<dbReference type="GO" id="GO:0003755">
    <property type="term" value="F:peptidyl-prolyl cis-trans isomerase activity"/>
    <property type="evidence" value="ECO:0007669"/>
    <property type="project" value="UniProtKB-KW"/>
</dbReference>
<gene>
    <name evidence="8" type="ordered locus">AAur_2180</name>
</gene>
<evidence type="ECO:0000256" key="4">
    <source>
        <dbReference type="ARBA" id="ARBA00023110"/>
    </source>
</evidence>
<dbReference type="Pfam" id="PF00254">
    <property type="entry name" value="FKBP_C"/>
    <property type="match status" value="1"/>
</dbReference>